<comment type="caution">
    <text evidence="1">The sequence shown here is derived from an EMBL/GenBank/DDBJ whole genome shotgun (WGS) entry which is preliminary data.</text>
</comment>
<dbReference type="Proteomes" id="UP000709295">
    <property type="component" value="Unassembled WGS sequence"/>
</dbReference>
<gene>
    <name evidence="1" type="ORF">JG688_00008315</name>
</gene>
<dbReference type="AlphaFoldDB" id="A0A8J5IST0"/>
<organism evidence="1 2">
    <name type="scientific">Phytophthora aleatoria</name>
    <dbReference type="NCBI Taxonomy" id="2496075"/>
    <lineage>
        <taxon>Eukaryota</taxon>
        <taxon>Sar</taxon>
        <taxon>Stramenopiles</taxon>
        <taxon>Oomycota</taxon>
        <taxon>Peronosporomycetes</taxon>
        <taxon>Peronosporales</taxon>
        <taxon>Peronosporaceae</taxon>
        <taxon>Phytophthora</taxon>
    </lineage>
</organism>
<evidence type="ECO:0000313" key="2">
    <source>
        <dbReference type="Proteomes" id="UP000709295"/>
    </source>
</evidence>
<sequence>SKVKSSRGTTVSVTIPTEGEASKSTVKFSRATVLARRVDSSDAGNLKLGTWMQQAVHKERWTLLLRAGDGVLGI</sequence>
<accession>A0A8J5IST0</accession>
<proteinExistence type="predicted"/>
<protein>
    <submittedName>
        <fullName evidence="1">Uncharacterized protein</fullName>
    </submittedName>
</protein>
<keyword evidence="2" id="KW-1185">Reference proteome</keyword>
<feature type="non-terminal residue" evidence="1">
    <location>
        <position position="1"/>
    </location>
</feature>
<name>A0A8J5IST0_9STRA</name>
<reference evidence="1" key="1">
    <citation type="submission" date="2021-01" db="EMBL/GenBank/DDBJ databases">
        <title>Phytophthora aleatoria, a newly-described species from Pinus radiata is distinct from Phytophthora cactorum isolates based on comparative genomics.</title>
        <authorList>
            <person name="Mcdougal R."/>
            <person name="Panda P."/>
            <person name="Williams N."/>
            <person name="Studholme D.J."/>
        </authorList>
    </citation>
    <scope>NUCLEOTIDE SEQUENCE</scope>
    <source>
        <strain evidence="1">NZFS 4037</strain>
    </source>
</reference>
<dbReference type="EMBL" id="JAENGY010000433">
    <property type="protein sequence ID" value="KAG6963073.1"/>
    <property type="molecule type" value="Genomic_DNA"/>
</dbReference>
<evidence type="ECO:0000313" key="1">
    <source>
        <dbReference type="EMBL" id="KAG6963073.1"/>
    </source>
</evidence>